<reference evidence="2" key="1">
    <citation type="submission" date="2016-07" db="EMBL/GenBank/DDBJ databases">
        <authorList>
            <person name="Florea S."/>
            <person name="Webb J.S."/>
            <person name="Jaromczyk J."/>
            <person name="Schardl C.L."/>
        </authorList>
    </citation>
    <scope>NUCLEOTIDE SEQUENCE [LARGE SCALE GENOMIC DNA]</scope>
    <source>
        <strain evidence="2">MV-1</strain>
    </source>
</reference>
<evidence type="ECO:0000313" key="1">
    <source>
        <dbReference type="EMBL" id="OEJ66814.1"/>
    </source>
</evidence>
<keyword evidence="2" id="KW-1185">Reference proteome</keyword>
<dbReference type="Proteomes" id="UP000095347">
    <property type="component" value="Unassembled WGS sequence"/>
</dbReference>
<dbReference type="SUPFAM" id="SSF52540">
    <property type="entry name" value="P-loop containing nucleoside triphosphate hydrolases"/>
    <property type="match status" value="1"/>
</dbReference>
<dbReference type="InterPro" id="IPR027417">
    <property type="entry name" value="P-loop_NTPase"/>
</dbReference>
<sequence>MTLSGFMDRAPSSTLFMATTNVLVKIHGSLKSRLSQVCFDHPNTARMEKFAKKIALLEGLPLTDDQIKSICVSVNGCFRELLIVLERHANNQRSQSSVQQNITPPTKPA</sequence>
<organism evidence="1 2">
    <name type="scientific">Magnetovibrio blakemorei</name>
    <dbReference type="NCBI Taxonomy" id="28181"/>
    <lineage>
        <taxon>Bacteria</taxon>
        <taxon>Pseudomonadati</taxon>
        <taxon>Pseudomonadota</taxon>
        <taxon>Alphaproteobacteria</taxon>
        <taxon>Rhodospirillales</taxon>
        <taxon>Magnetovibrionaceae</taxon>
        <taxon>Magnetovibrio</taxon>
    </lineage>
</organism>
<proteinExistence type="predicted"/>
<dbReference type="EMBL" id="MCGG01000028">
    <property type="protein sequence ID" value="OEJ66814.1"/>
    <property type="molecule type" value="Genomic_DNA"/>
</dbReference>
<protein>
    <submittedName>
        <fullName evidence="1">Uncharacterized protein</fullName>
    </submittedName>
</protein>
<dbReference type="STRING" id="28181.BEN30_11325"/>
<accession>A0A1E5Q7X8</accession>
<name>A0A1E5Q7X8_9PROT</name>
<dbReference type="AlphaFoldDB" id="A0A1E5Q7X8"/>
<gene>
    <name evidence="1" type="ORF">BEN30_11325</name>
</gene>
<evidence type="ECO:0000313" key="2">
    <source>
        <dbReference type="Proteomes" id="UP000095347"/>
    </source>
</evidence>
<comment type="caution">
    <text evidence="1">The sequence shown here is derived from an EMBL/GenBank/DDBJ whole genome shotgun (WGS) entry which is preliminary data.</text>
</comment>